<feature type="transmembrane region" description="Helical" evidence="6">
    <location>
        <begin position="197"/>
        <end position="217"/>
    </location>
</feature>
<evidence type="ECO:0000259" key="7">
    <source>
        <dbReference type="PROSITE" id="PS50850"/>
    </source>
</evidence>
<evidence type="ECO:0000313" key="8">
    <source>
        <dbReference type="EMBL" id="KAK4506650.1"/>
    </source>
</evidence>
<feature type="transmembrane region" description="Helical" evidence="6">
    <location>
        <begin position="166"/>
        <end position="185"/>
    </location>
</feature>
<dbReference type="Proteomes" id="UP001305779">
    <property type="component" value="Unassembled WGS sequence"/>
</dbReference>
<feature type="transmembrane region" description="Helical" evidence="6">
    <location>
        <begin position="271"/>
        <end position="289"/>
    </location>
</feature>
<feature type="transmembrane region" description="Helical" evidence="6">
    <location>
        <begin position="351"/>
        <end position="370"/>
    </location>
</feature>
<feature type="region of interest" description="Disordered" evidence="5">
    <location>
        <begin position="545"/>
        <end position="604"/>
    </location>
</feature>
<dbReference type="Pfam" id="PF07690">
    <property type="entry name" value="MFS_1"/>
    <property type="match status" value="1"/>
</dbReference>
<feature type="transmembrane region" description="Helical" evidence="6">
    <location>
        <begin position="310"/>
        <end position="331"/>
    </location>
</feature>
<dbReference type="PANTHER" id="PTHR23501:SF49">
    <property type="entry name" value="MAJOR FACILITATOR SUPERFAMILY (MFS) PROFILE DOMAIN-CONTAINING PROTEIN"/>
    <property type="match status" value="1"/>
</dbReference>
<name>A0ABR0EZM1_ZASCE</name>
<accession>A0ABR0EZM1</accession>
<feature type="transmembrane region" description="Helical" evidence="6">
    <location>
        <begin position="238"/>
        <end position="259"/>
    </location>
</feature>
<evidence type="ECO:0000256" key="4">
    <source>
        <dbReference type="ARBA" id="ARBA00023136"/>
    </source>
</evidence>
<keyword evidence="2 6" id="KW-0812">Transmembrane</keyword>
<evidence type="ECO:0000256" key="6">
    <source>
        <dbReference type="SAM" id="Phobius"/>
    </source>
</evidence>
<protein>
    <recommendedName>
        <fullName evidence="7">Major facilitator superfamily (MFS) profile domain-containing protein</fullName>
    </recommendedName>
</protein>
<dbReference type="CDD" id="cd17502">
    <property type="entry name" value="MFS_Azr1_MDR_like"/>
    <property type="match status" value="1"/>
</dbReference>
<gene>
    <name evidence="8" type="ORF">PRZ48_000382</name>
</gene>
<feature type="transmembrane region" description="Helical" evidence="6">
    <location>
        <begin position="43"/>
        <end position="67"/>
    </location>
</feature>
<evidence type="ECO:0000256" key="3">
    <source>
        <dbReference type="ARBA" id="ARBA00022989"/>
    </source>
</evidence>
<dbReference type="EMBL" id="JAXOVC010000001">
    <property type="protein sequence ID" value="KAK4506650.1"/>
    <property type="molecule type" value="Genomic_DNA"/>
</dbReference>
<proteinExistence type="predicted"/>
<evidence type="ECO:0000256" key="5">
    <source>
        <dbReference type="SAM" id="MobiDB-lite"/>
    </source>
</evidence>
<dbReference type="PRINTS" id="PR01036">
    <property type="entry name" value="TCRTETB"/>
</dbReference>
<dbReference type="Gene3D" id="1.20.1250.20">
    <property type="entry name" value="MFS general substrate transporter like domains"/>
    <property type="match status" value="1"/>
</dbReference>
<feature type="region of interest" description="Disordered" evidence="5">
    <location>
        <begin position="1"/>
        <end position="31"/>
    </location>
</feature>
<evidence type="ECO:0000256" key="1">
    <source>
        <dbReference type="ARBA" id="ARBA00004141"/>
    </source>
</evidence>
<feature type="transmembrane region" description="Helical" evidence="6">
    <location>
        <begin position="109"/>
        <end position="128"/>
    </location>
</feature>
<organism evidence="8 9">
    <name type="scientific">Zasmidium cellare</name>
    <name type="common">Wine cellar mold</name>
    <name type="synonym">Racodium cellare</name>
    <dbReference type="NCBI Taxonomy" id="395010"/>
    <lineage>
        <taxon>Eukaryota</taxon>
        <taxon>Fungi</taxon>
        <taxon>Dikarya</taxon>
        <taxon>Ascomycota</taxon>
        <taxon>Pezizomycotina</taxon>
        <taxon>Dothideomycetes</taxon>
        <taxon>Dothideomycetidae</taxon>
        <taxon>Mycosphaerellales</taxon>
        <taxon>Mycosphaerellaceae</taxon>
        <taxon>Zasmidium</taxon>
    </lineage>
</organism>
<keyword evidence="9" id="KW-1185">Reference proteome</keyword>
<dbReference type="InterPro" id="IPR020846">
    <property type="entry name" value="MFS_dom"/>
</dbReference>
<feature type="compositionally biased region" description="Basic and acidic residues" evidence="5">
    <location>
        <begin position="594"/>
        <end position="604"/>
    </location>
</feature>
<dbReference type="InterPro" id="IPR011701">
    <property type="entry name" value="MFS"/>
</dbReference>
<comment type="caution">
    <text evidence="8">The sequence shown here is derived from an EMBL/GenBank/DDBJ whole genome shotgun (WGS) entry which is preliminary data.</text>
</comment>
<comment type="subcellular location">
    <subcellularLocation>
        <location evidence="1">Membrane</location>
        <topology evidence="1">Multi-pass membrane protein</topology>
    </subcellularLocation>
</comment>
<dbReference type="InterPro" id="IPR036259">
    <property type="entry name" value="MFS_trans_sf"/>
</dbReference>
<reference evidence="8 9" key="1">
    <citation type="journal article" date="2023" name="G3 (Bethesda)">
        <title>A chromosome-level genome assembly of Zasmidium syzygii isolated from banana leaves.</title>
        <authorList>
            <person name="van Westerhoven A.C."/>
            <person name="Mehrabi R."/>
            <person name="Talebi R."/>
            <person name="Steentjes M.B.F."/>
            <person name="Corcolon B."/>
            <person name="Chong P.A."/>
            <person name="Kema G.H.J."/>
            <person name="Seidl M.F."/>
        </authorList>
    </citation>
    <scope>NUCLEOTIDE SEQUENCE [LARGE SCALE GENOMIC DNA]</scope>
    <source>
        <strain evidence="8 9">P124</strain>
    </source>
</reference>
<feature type="transmembrane region" description="Helical" evidence="6">
    <location>
        <begin position="523"/>
        <end position="542"/>
    </location>
</feature>
<evidence type="ECO:0000256" key="2">
    <source>
        <dbReference type="ARBA" id="ARBA00022692"/>
    </source>
</evidence>
<evidence type="ECO:0000313" key="9">
    <source>
        <dbReference type="Proteomes" id="UP001305779"/>
    </source>
</evidence>
<dbReference type="PROSITE" id="PS50850">
    <property type="entry name" value="MFS"/>
    <property type="match status" value="1"/>
</dbReference>
<sequence>MFKFRKDKKTEDDQPADVEAQTADPAATQETDDGYPHGLRLTLIFISLVLTTFLVALDATIIATAIPTITAQFQSLDDVSWYNTAFLLTQCAFQLPFGRCYSLLSTKWTFLSTILIFEVASIVCGAAPNSIALIIGRAIAGIGSAGIFGGAFIIIAESTPLSKRPLYNGVIGGTFGIASVVGPLLGGAFTTNVTWRWCFYINLPLGAIAAMVVFFFLPPDDKKDPDRFKDQTWLQVVAKFDPLGIVIFIPSIICLLLALTWGGQQYPWSNWRVILVLVIFGIGTIVWSVQQWFAGDNAIVPRKIISQRTVACASLYTMFSSAAFALIVYYLPLWFQGVRGENAQTAGIHQLPLIITLVIFSIAAGGIVVATGYYVPWLYAGTICTSVGAALFTLLTPTSSTGTWIGYEILFAAGIGMSLEQCNIAVQTVLPASLIPAGTSLAVFARSLGSAITVGIAQNVFIQQLDSGLTSSLPELDPSVVTSVLGGSGATNLISNVQNATGGNETIVNTVLEVYNDSLTDSFYVAVALACLTLLPALGVEWKSTKKEQARRKREEGDAKGQEKVNEEVGDNEVKSSEDVEKEKLEVEGGETSDSVKRNDSDVR</sequence>
<keyword evidence="4 6" id="KW-0472">Membrane</keyword>
<feature type="domain" description="Major facilitator superfamily (MFS) profile" evidence="7">
    <location>
        <begin position="44"/>
        <end position="545"/>
    </location>
</feature>
<keyword evidence="3 6" id="KW-1133">Transmembrane helix</keyword>
<feature type="compositionally biased region" description="Basic and acidic residues" evidence="5">
    <location>
        <begin position="545"/>
        <end position="587"/>
    </location>
</feature>
<feature type="transmembrane region" description="Helical" evidence="6">
    <location>
        <begin position="134"/>
        <end position="154"/>
    </location>
</feature>
<dbReference type="SUPFAM" id="SSF103473">
    <property type="entry name" value="MFS general substrate transporter"/>
    <property type="match status" value="1"/>
</dbReference>
<dbReference type="PANTHER" id="PTHR23501">
    <property type="entry name" value="MAJOR FACILITATOR SUPERFAMILY"/>
    <property type="match status" value="1"/>
</dbReference>